<evidence type="ECO:0000256" key="1">
    <source>
        <dbReference type="SAM" id="MobiDB-lite"/>
    </source>
</evidence>
<sequence>MLNRGPVPWSVRRRSPWGVATDSGRRFESARTGPKPNGRAPKNGPRRPRRAPRPRAKRQWRALALLSRRRADNNKQTISRGPRRCWERNRSDASTDGPTSPQRCGRARESDARCSQRWGDRCCTGRPRRRLSRISDRSRRQNGMRADEDDDANSAHSHLSPSQVIYSPIQSHPQHPSSKCQCHIPVSALRGGPLAPSTLPTARTGHTHMHTYTNSKTPISQ</sequence>
<feature type="region of interest" description="Disordered" evidence="1">
    <location>
        <begin position="1"/>
        <end position="111"/>
    </location>
</feature>
<proteinExistence type="predicted"/>
<feature type="region of interest" description="Disordered" evidence="1">
    <location>
        <begin position="133"/>
        <end position="158"/>
    </location>
</feature>
<feature type="compositionally biased region" description="Basic residues" evidence="1">
    <location>
        <begin position="44"/>
        <end position="60"/>
    </location>
</feature>
<evidence type="ECO:0000313" key="3">
    <source>
        <dbReference type="WBParaSite" id="PSAMB.scaffold4423size21964.g24339.t1"/>
    </source>
</evidence>
<accession>A0A914WKS9</accession>
<dbReference type="WBParaSite" id="PSAMB.scaffold4423size21964.g24339.t1">
    <property type="protein sequence ID" value="PSAMB.scaffold4423size21964.g24339.t1"/>
    <property type="gene ID" value="PSAMB.scaffold4423size21964.g24339"/>
</dbReference>
<dbReference type="Proteomes" id="UP000887566">
    <property type="component" value="Unplaced"/>
</dbReference>
<keyword evidence="2" id="KW-1185">Reference proteome</keyword>
<dbReference type="AlphaFoldDB" id="A0A914WKS9"/>
<name>A0A914WKS9_9BILA</name>
<feature type="compositionally biased region" description="Polar residues" evidence="1">
    <location>
        <begin position="210"/>
        <end position="221"/>
    </location>
</feature>
<feature type="region of interest" description="Disordered" evidence="1">
    <location>
        <begin position="198"/>
        <end position="221"/>
    </location>
</feature>
<feature type="compositionally biased region" description="Basic and acidic residues" evidence="1">
    <location>
        <begin position="84"/>
        <end position="93"/>
    </location>
</feature>
<evidence type="ECO:0000313" key="2">
    <source>
        <dbReference type="Proteomes" id="UP000887566"/>
    </source>
</evidence>
<reference evidence="3" key="1">
    <citation type="submission" date="2022-11" db="UniProtKB">
        <authorList>
            <consortium name="WormBaseParasite"/>
        </authorList>
    </citation>
    <scope>IDENTIFICATION</scope>
</reference>
<organism evidence="2 3">
    <name type="scientific">Plectus sambesii</name>
    <dbReference type="NCBI Taxonomy" id="2011161"/>
    <lineage>
        <taxon>Eukaryota</taxon>
        <taxon>Metazoa</taxon>
        <taxon>Ecdysozoa</taxon>
        <taxon>Nematoda</taxon>
        <taxon>Chromadorea</taxon>
        <taxon>Plectida</taxon>
        <taxon>Plectina</taxon>
        <taxon>Plectoidea</taxon>
        <taxon>Plectidae</taxon>
        <taxon>Plectus</taxon>
    </lineage>
</organism>
<protein>
    <submittedName>
        <fullName evidence="3">Uncharacterized protein</fullName>
    </submittedName>
</protein>